<evidence type="ECO:0000256" key="4">
    <source>
        <dbReference type="ARBA" id="ARBA00023172"/>
    </source>
</evidence>
<evidence type="ECO:0000256" key="1">
    <source>
        <dbReference type="ARBA" id="ARBA00008857"/>
    </source>
</evidence>
<dbReference type="PANTHER" id="PTHR30629">
    <property type="entry name" value="PROPHAGE INTEGRASE"/>
    <property type="match status" value="1"/>
</dbReference>
<keyword evidence="2" id="KW-0229">DNA integration</keyword>
<dbReference type="InterPro" id="IPR004107">
    <property type="entry name" value="Integrase_SAM-like_N"/>
</dbReference>
<reference evidence="6 7" key="1">
    <citation type="submission" date="2017-11" db="EMBL/GenBank/DDBJ databases">
        <authorList>
            <person name="Han C.G."/>
        </authorList>
    </citation>
    <scope>NUCLEOTIDE SEQUENCE [LARGE SCALE GENOMIC DNA]</scope>
    <source>
        <strain evidence="6 7">ANC 5347</strain>
    </source>
</reference>
<dbReference type="Pfam" id="PF14659">
    <property type="entry name" value="Phage_int_SAM_3"/>
    <property type="match status" value="1"/>
</dbReference>
<keyword evidence="3" id="KW-0238">DNA-binding</keyword>
<dbReference type="PROSITE" id="PS51898">
    <property type="entry name" value="TYR_RECOMBINASE"/>
    <property type="match status" value="1"/>
</dbReference>
<dbReference type="RefSeq" id="WP_100357736.1">
    <property type="nucleotide sequence ID" value="NZ_PGOZ01000009.1"/>
</dbReference>
<dbReference type="SUPFAM" id="SSF56349">
    <property type="entry name" value="DNA breaking-rejoining enzymes"/>
    <property type="match status" value="1"/>
</dbReference>
<dbReference type="CDD" id="cd00801">
    <property type="entry name" value="INT_P4_C"/>
    <property type="match status" value="1"/>
</dbReference>
<dbReference type="AlphaFoldDB" id="A0A2H9ULB1"/>
<dbReference type="EMBL" id="PGOZ01000009">
    <property type="protein sequence ID" value="PJI32484.1"/>
    <property type="molecule type" value="Genomic_DNA"/>
</dbReference>
<comment type="similarity">
    <text evidence="1">Belongs to the 'phage' integrase family.</text>
</comment>
<dbReference type="InterPro" id="IPR038488">
    <property type="entry name" value="Integrase_DNA-bd_sf"/>
</dbReference>
<dbReference type="PANTHER" id="PTHR30629:SF2">
    <property type="entry name" value="PROPHAGE INTEGRASE INTS-RELATED"/>
    <property type="match status" value="1"/>
</dbReference>
<dbReference type="Pfam" id="PF00589">
    <property type="entry name" value="Phage_integrase"/>
    <property type="match status" value="1"/>
</dbReference>
<dbReference type="Pfam" id="PF13356">
    <property type="entry name" value="Arm-DNA-bind_3"/>
    <property type="match status" value="1"/>
</dbReference>
<organism evidence="6 7">
    <name type="scientific">Acinetobacter pseudolwoffii</name>
    <dbReference type="NCBI Taxonomy" id="2053287"/>
    <lineage>
        <taxon>Bacteria</taxon>
        <taxon>Pseudomonadati</taxon>
        <taxon>Pseudomonadota</taxon>
        <taxon>Gammaproteobacteria</taxon>
        <taxon>Moraxellales</taxon>
        <taxon>Moraxellaceae</taxon>
        <taxon>Acinetobacter</taxon>
    </lineage>
</organism>
<feature type="domain" description="Tyr recombinase" evidence="5">
    <location>
        <begin position="212"/>
        <end position="400"/>
    </location>
</feature>
<dbReference type="InterPro" id="IPR010998">
    <property type="entry name" value="Integrase_recombinase_N"/>
</dbReference>
<dbReference type="InterPro" id="IPR011010">
    <property type="entry name" value="DNA_brk_join_enz"/>
</dbReference>
<name>A0A2H9ULB1_9GAMM</name>
<dbReference type="InterPro" id="IPR013762">
    <property type="entry name" value="Integrase-like_cat_sf"/>
</dbReference>
<dbReference type="Proteomes" id="UP000242351">
    <property type="component" value="Unassembled WGS sequence"/>
</dbReference>
<reference evidence="6 7" key="2">
    <citation type="submission" date="2017-12" db="EMBL/GenBank/DDBJ databases">
        <title>Revising the taxonomy of the Acinetobacter lwoffii group: the description of Acinetobacter pseudolwoffii sp. nov. and emended description of Acinetobacter lwoffii.</title>
        <authorList>
            <person name="Nemec A."/>
        </authorList>
    </citation>
    <scope>NUCLEOTIDE SEQUENCE [LARGE SCALE GENOMIC DNA]</scope>
    <source>
        <strain evidence="6 7">ANC 5347</strain>
    </source>
</reference>
<protein>
    <submittedName>
        <fullName evidence="6">Integrase</fullName>
    </submittedName>
</protein>
<comment type="caution">
    <text evidence="6">The sequence shown here is derived from an EMBL/GenBank/DDBJ whole genome shotgun (WGS) entry which is preliminary data.</text>
</comment>
<proteinExistence type="inferred from homology"/>
<dbReference type="InterPro" id="IPR025166">
    <property type="entry name" value="Integrase_DNA_bind_dom"/>
</dbReference>
<evidence type="ECO:0000256" key="2">
    <source>
        <dbReference type="ARBA" id="ARBA00022908"/>
    </source>
</evidence>
<dbReference type="GO" id="GO:0006310">
    <property type="term" value="P:DNA recombination"/>
    <property type="evidence" value="ECO:0007669"/>
    <property type="project" value="UniProtKB-KW"/>
</dbReference>
<dbReference type="InterPro" id="IPR050808">
    <property type="entry name" value="Phage_Integrase"/>
</dbReference>
<dbReference type="InterPro" id="IPR002104">
    <property type="entry name" value="Integrase_catalytic"/>
</dbReference>
<sequence length="406" mass="47078">MKRTALNGIKQIKDTHLDNLEPEIKEYRIACDTGLYFRVSPTGKKSWQVRFKDDAGKWKWHSMGSYPQLSLVEAKLEASTIFLKLRNKEAVLTKKEILQKTVVEQRLNLSSLMYEWLKTKKTTWAEITIKKETQSIEKRILSVFGDKDFAKITRVEWLDFFQNLLRSEAIFNRVKKLVSHCRNAYDLAEFRGDISQNPLNGILKHLDKGSKGNMKHVEIAELPKVIESIRSYNNQHTAIALELLVLLFPRPQELRYAKWEDFDFENKIWIKPEHTMKCGIRHVVPLSNQAIGLLKKLEKIRTPSDYLFCSRDSLTKPMSEATLNNALKNLGYRGKQSPHGFRHIASTALNEKFADLDQVIEAALAHKKRGVKADYDKATHLEDRIYIMQWWADHVTNMANRGKLVA</sequence>
<evidence type="ECO:0000313" key="6">
    <source>
        <dbReference type="EMBL" id="PJI32484.1"/>
    </source>
</evidence>
<dbReference type="Gene3D" id="1.10.150.130">
    <property type="match status" value="1"/>
</dbReference>
<dbReference type="Gene3D" id="3.30.160.390">
    <property type="entry name" value="Integrase, DNA-binding domain"/>
    <property type="match status" value="1"/>
</dbReference>
<dbReference type="GO" id="GO:0015074">
    <property type="term" value="P:DNA integration"/>
    <property type="evidence" value="ECO:0007669"/>
    <property type="project" value="UniProtKB-KW"/>
</dbReference>
<evidence type="ECO:0000259" key="5">
    <source>
        <dbReference type="PROSITE" id="PS51898"/>
    </source>
</evidence>
<evidence type="ECO:0000256" key="3">
    <source>
        <dbReference type="ARBA" id="ARBA00023125"/>
    </source>
</evidence>
<accession>A0A2H9ULB1</accession>
<evidence type="ECO:0000313" key="7">
    <source>
        <dbReference type="Proteomes" id="UP000242351"/>
    </source>
</evidence>
<dbReference type="GO" id="GO:0003677">
    <property type="term" value="F:DNA binding"/>
    <property type="evidence" value="ECO:0007669"/>
    <property type="project" value="UniProtKB-KW"/>
</dbReference>
<keyword evidence="4" id="KW-0233">DNA recombination</keyword>
<dbReference type="Gene3D" id="1.10.443.10">
    <property type="entry name" value="Intergrase catalytic core"/>
    <property type="match status" value="1"/>
</dbReference>
<gene>
    <name evidence="6" type="ORF">CU320_08610</name>
</gene>